<geneLocation type="mitochondrion" evidence="2"/>
<name>A0A117NFW0_PICGL</name>
<evidence type="ECO:0000256" key="1">
    <source>
        <dbReference type="SAM" id="SignalP"/>
    </source>
</evidence>
<comment type="caution">
    <text evidence="2">The sequence shown here is derived from an EMBL/GenBank/DDBJ whole genome shotgun (WGS) entry which is preliminary data.</text>
</comment>
<organism evidence="2">
    <name type="scientific">Picea glauca</name>
    <name type="common">White spruce</name>
    <name type="synonym">Pinus glauca</name>
    <dbReference type="NCBI Taxonomy" id="3330"/>
    <lineage>
        <taxon>Eukaryota</taxon>
        <taxon>Viridiplantae</taxon>
        <taxon>Streptophyta</taxon>
        <taxon>Embryophyta</taxon>
        <taxon>Tracheophyta</taxon>
        <taxon>Spermatophyta</taxon>
        <taxon>Pinopsida</taxon>
        <taxon>Pinidae</taxon>
        <taxon>Conifers I</taxon>
        <taxon>Pinales</taxon>
        <taxon>Pinaceae</taxon>
        <taxon>Picea</taxon>
    </lineage>
</organism>
<protein>
    <submittedName>
        <fullName evidence="2">Uncharacterized protein</fullName>
    </submittedName>
</protein>
<keyword evidence="2" id="KW-0496">Mitochondrion</keyword>
<feature type="chain" id="PRO_5007152018" evidence="1">
    <location>
        <begin position="20"/>
        <end position="83"/>
    </location>
</feature>
<feature type="signal peptide" evidence="1">
    <location>
        <begin position="1"/>
        <end position="19"/>
    </location>
</feature>
<proteinExistence type="predicted"/>
<gene>
    <name evidence="2" type="ORF">ABT39_MTgene2369</name>
</gene>
<evidence type="ECO:0000313" key="2">
    <source>
        <dbReference type="EMBL" id="KUM45801.1"/>
    </source>
</evidence>
<keyword evidence="1" id="KW-0732">Signal</keyword>
<dbReference type="EMBL" id="LKAM01000016">
    <property type="protein sequence ID" value="KUM45801.1"/>
    <property type="molecule type" value="Genomic_DNA"/>
</dbReference>
<reference evidence="2" key="1">
    <citation type="journal article" date="2015" name="Genome Biol. Evol.">
        <title>Organellar Genomes of White Spruce (Picea glauca): Assembly and Annotation.</title>
        <authorList>
            <person name="Jackman S.D."/>
            <person name="Warren R.L."/>
            <person name="Gibb E.A."/>
            <person name="Vandervalk B.P."/>
            <person name="Mohamadi H."/>
            <person name="Chu J."/>
            <person name="Raymond A."/>
            <person name="Pleasance S."/>
            <person name="Coope R."/>
            <person name="Wildung M.R."/>
            <person name="Ritland C.E."/>
            <person name="Bousquet J."/>
            <person name="Jones S.J."/>
            <person name="Bohlmann J."/>
            <person name="Birol I."/>
        </authorList>
    </citation>
    <scope>NUCLEOTIDE SEQUENCE [LARGE SCALE GENOMIC DNA]</scope>
    <source>
        <tissue evidence="2">Flushing bud</tissue>
    </source>
</reference>
<sequence length="83" mass="9281">MHGAIFLLINWIPSSRVSGSGRSGCFPEETKYIAQGCVSLIALLNKGWHSETSLNEMKGKDELEHSIWENKARIPNGQRNSRP</sequence>
<accession>A0A117NFW0</accession>
<dbReference type="AlphaFoldDB" id="A0A117NFW0"/>